<dbReference type="Proteomes" id="UP000273982">
    <property type="component" value="Chromosome"/>
</dbReference>
<dbReference type="InterPro" id="IPR038063">
    <property type="entry name" value="Transpep_catalytic_dom"/>
</dbReference>
<dbReference type="FunFam" id="2.40.440.10:FF:000002">
    <property type="entry name" value="L,D-transpeptidase ErfK/SrfK"/>
    <property type="match status" value="1"/>
</dbReference>
<dbReference type="AlphaFoldDB" id="A0A3G8M577"/>
<evidence type="ECO:0000256" key="1">
    <source>
        <dbReference type="ARBA" id="ARBA00004752"/>
    </source>
</evidence>
<protein>
    <submittedName>
        <fullName evidence="13">L,D-transpeptidase</fullName>
    </submittedName>
</protein>
<comment type="pathway">
    <text evidence="1 9">Cell wall biogenesis; peptidoglycan biosynthesis.</text>
</comment>
<evidence type="ECO:0000259" key="12">
    <source>
        <dbReference type="PROSITE" id="PS52029"/>
    </source>
</evidence>
<evidence type="ECO:0000256" key="7">
    <source>
        <dbReference type="ARBA" id="ARBA00022984"/>
    </source>
</evidence>
<keyword evidence="6 9" id="KW-0133">Cell shape</keyword>
<feature type="compositionally biased region" description="Basic and acidic residues" evidence="10">
    <location>
        <begin position="167"/>
        <end position="177"/>
    </location>
</feature>
<evidence type="ECO:0000256" key="11">
    <source>
        <dbReference type="SAM" id="SignalP"/>
    </source>
</evidence>
<dbReference type="RefSeq" id="WP_124738499.1">
    <property type="nucleotide sequence ID" value="NZ_CP034086.1"/>
</dbReference>
<dbReference type="PROSITE" id="PS52029">
    <property type="entry name" value="LD_TPASE"/>
    <property type="match status" value="1"/>
</dbReference>
<dbReference type="SUPFAM" id="SSF141523">
    <property type="entry name" value="L,D-transpeptidase catalytic domain-like"/>
    <property type="match status" value="1"/>
</dbReference>
<dbReference type="InterPro" id="IPR050979">
    <property type="entry name" value="LD-transpeptidase"/>
</dbReference>
<feature type="active site" description="Proton donor/acceptor" evidence="9">
    <location>
        <position position="202"/>
    </location>
</feature>
<evidence type="ECO:0000256" key="10">
    <source>
        <dbReference type="SAM" id="MobiDB-lite"/>
    </source>
</evidence>
<dbReference type="GO" id="GO:0016757">
    <property type="term" value="F:glycosyltransferase activity"/>
    <property type="evidence" value="ECO:0007669"/>
    <property type="project" value="UniProtKB-KW"/>
</dbReference>
<evidence type="ECO:0000256" key="6">
    <source>
        <dbReference type="ARBA" id="ARBA00022960"/>
    </source>
</evidence>
<dbReference type="GO" id="GO:0018104">
    <property type="term" value="P:peptidoglycan-protein cross-linking"/>
    <property type="evidence" value="ECO:0007669"/>
    <property type="project" value="TreeGrafter"/>
</dbReference>
<feature type="chain" id="PRO_5018020711" evidence="11">
    <location>
        <begin position="31"/>
        <end position="242"/>
    </location>
</feature>
<sequence length="242" mass="26926">MSRREFNASRFLKVAAVAAFAGLSSSAVYAQDNSFMALFEPSAGAQEMTASYYDAREQQAYYGGQDQQANYAAQDPQAYYGDQEDARLAREYPTTTREIVQDPTNERPGTITVDTNNRYLYLSLPNGQAVRYGVGVGRQGFTWKGRTHIGRKEAWPDWTPPAAMLKRRPDLPRHMTGGEDNPLGARAMYLFSGNRDTMFRIHGSNEPWTIGQAVSSGCIRMLNNDVTDLFSRVKVGATVVVL</sequence>
<dbReference type="GO" id="GO:0071972">
    <property type="term" value="F:peptidoglycan L,D-transpeptidase activity"/>
    <property type="evidence" value="ECO:0007669"/>
    <property type="project" value="TreeGrafter"/>
</dbReference>
<dbReference type="PANTHER" id="PTHR30582:SF24">
    <property type="entry name" value="L,D-TRANSPEPTIDASE ERFK_SRFK-RELATED"/>
    <property type="match status" value="1"/>
</dbReference>
<evidence type="ECO:0000313" key="14">
    <source>
        <dbReference type="Proteomes" id="UP000273982"/>
    </source>
</evidence>
<dbReference type="InterPro" id="IPR005490">
    <property type="entry name" value="LD_TPept_cat_dom"/>
</dbReference>
<name>A0A3G8M577_9HYPH</name>
<dbReference type="CDD" id="cd16913">
    <property type="entry name" value="YkuD_like"/>
    <property type="match status" value="1"/>
</dbReference>
<evidence type="ECO:0000256" key="5">
    <source>
        <dbReference type="ARBA" id="ARBA00022801"/>
    </source>
</evidence>
<evidence type="ECO:0000256" key="2">
    <source>
        <dbReference type="ARBA" id="ARBA00005992"/>
    </source>
</evidence>
<evidence type="ECO:0000256" key="9">
    <source>
        <dbReference type="PROSITE-ProRule" id="PRU01373"/>
    </source>
</evidence>
<accession>A0A3G8M577</accession>
<dbReference type="Pfam" id="PF03734">
    <property type="entry name" value="YkuD"/>
    <property type="match status" value="1"/>
</dbReference>
<feature type="signal peptide" evidence="11">
    <location>
        <begin position="1"/>
        <end position="30"/>
    </location>
</feature>
<feature type="domain" description="L,D-TPase catalytic" evidence="12">
    <location>
        <begin position="109"/>
        <end position="242"/>
    </location>
</feature>
<keyword evidence="5" id="KW-0378">Hydrolase</keyword>
<keyword evidence="7 9" id="KW-0573">Peptidoglycan synthesis</keyword>
<dbReference type="GO" id="GO:0005576">
    <property type="term" value="C:extracellular region"/>
    <property type="evidence" value="ECO:0007669"/>
    <property type="project" value="TreeGrafter"/>
</dbReference>
<dbReference type="KEGG" id="mros:EHO51_08350"/>
<comment type="similarity">
    <text evidence="2">Belongs to the YkuD family.</text>
</comment>
<dbReference type="Gene3D" id="2.40.440.10">
    <property type="entry name" value="L,D-transpeptidase catalytic domain-like"/>
    <property type="match status" value="1"/>
</dbReference>
<proteinExistence type="inferred from homology"/>
<keyword evidence="11" id="KW-0732">Signal</keyword>
<evidence type="ECO:0000313" key="13">
    <source>
        <dbReference type="EMBL" id="AZG76734.1"/>
    </source>
</evidence>
<dbReference type="UniPathway" id="UPA00219"/>
<keyword evidence="8 9" id="KW-0961">Cell wall biogenesis/degradation</keyword>
<dbReference type="GO" id="GO:0071555">
    <property type="term" value="P:cell wall organization"/>
    <property type="evidence" value="ECO:0007669"/>
    <property type="project" value="UniProtKB-UniRule"/>
</dbReference>
<keyword evidence="3" id="KW-0328">Glycosyltransferase</keyword>
<gene>
    <name evidence="13" type="ORF">EHO51_08350</name>
</gene>
<evidence type="ECO:0000256" key="8">
    <source>
        <dbReference type="ARBA" id="ARBA00023316"/>
    </source>
</evidence>
<dbReference type="EMBL" id="CP034086">
    <property type="protein sequence ID" value="AZG76734.1"/>
    <property type="molecule type" value="Genomic_DNA"/>
</dbReference>
<dbReference type="GO" id="GO:0008360">
    <property type="term" value="P:regulation of cell shape"/>
    <property type="evidence" value="ECO:0007669"/>
    <property type="project" value="UniProtKB-UniRule"/>
</dbReference>
<organism evidence="13 14">
    <name type="scientific">Methylocystis rosea</name>
    <dbReference type="NCBI Taxonomy" id="173366"/>
    <lineage>
        <taxon>Bacteria</taxon>
        <taxon>Pseudomonadati</taxon>
        <taxon>Pseudomonadota</taxon>
        <taxon>Alphaproteobacteria</taxon>
        <taxon>Hyphomicrobiales</taxon>
        <taxon>Methylocystaceae</taxon>
        <taxon>Methylocystis</taxon>
    </lineage>
</organism>
<evidence type="ECO:0000256" key="3">
    <source>
        <dbReference type="ARBA" id="ARBA00022676"/>
    </source>
</evidence>
<dbReference type="PANTHER" id="PTHR30582">
    <property type="entry name" value="L,D-TRANSPEPTIDASE"/>
    <property type="match status" value="1"/>
</dbReference>
<evidence type="ECO:0000256" key="4">
    <source>
        <dbReference type="ARBA" id="ARBA00022679"/>
    </source>
</evidence>
<feature type="active site" description="Nucleophile" evidence="9">
    <location>
        <position position="218"/>
    </location>
</feature>
<feature type="region of interest" description="Disordered" evidence="10">
    <location>
        <begin position="160"/>
        <end position="179"/>
    </location>
</feature>
<keyword evidence="4" id="KW-0808">Transferase</keyword>
<reference evidence="13 14" key="1">
    <citation type="submission" date="2018-11" db="EMBL/GenBank/DDBJ databases">
        <title>Genome squencing of methanotrophic bacteria isolated from alkaline groundwater in Korea.</title>
        <authorList>
            <person name="Nguyen L.N."/>
        </authorList>
    </citation>
    <scope>NUCLEOTIDE SEQUENCE [LARGE SCALE GENOMIC DNA]</scope>
    <source>
        <strain evidence="13 14">GW6</strain>
    </source>
</reference>